<organism evidence="6 7">
    <name type="scientific">Sinobacterium norvegicum</name>
    <dbReference type="NCBI Taxonomy" id="1641715"/>
    <lineage>
        <taxon>Bacteria</taxon>
        <taxon>Pseudomonadati</taxon>
        <taxon>Pseudomonadota</taxon>
        <taxon>Gammaproteobacteria</taxon>
        <taxon>Cellvibrionales</taxon>
        <taxon>Spongiibacteraceae</taxon>
        <taxon>Sinobacterium</taxon>
    </lineage>
</organism>
<dbReference type="PANTHER" id="PTHR38099">
    <property type="entry name" value="LARGE RIBOSOMAL RNA SUBUNIT ACCUMULATION PROTEIN YCED"/>
    <property type="match status" value="1"/>
</dbReference>
<dbReference type="PANTHER" id="PTHR38099:SF1">
    <property type="entry name" value="LARGE RIBOSOMAL RNA SUBUNIT ACCUMULATION PROTEIN YCED"/>
    <property type="match status" value="1"/>
</dbReference>
<accession>A0ABM9ABY5</accession>
<proteinExistence type="inferred from homology"/>
<sequence length="178" mass="19871">MLEGVLPKQADLHKFAAQGKEIEGQLPISKMSRLLLSLADDSGTVTYSLKFEFEQGRIPTVRGRLHANVQVTCQRCLKAKPQELDLEIALGVVRNNEQAQQLPRSLDPLMVASDETVVLLEVMEDELIISVPATNYHTETECESSVGFTSQDDDYIEEVPEEIDNPFKVLASLKSKRD</sequence>
<comment type="similarity">
    <text evidence="2">Belongs to the DUF177 domain family.</text>
</comment>
<gene>
    <name evidence="6" type="primary">yceD</name>
    <name evidence="6" type="ORF">SIN8267_00204</name>
</gene>
<dbReference type="Proteomes" id="UP000838100">
    <property type="component" value="Unassembled WGS sequence"/>
</dbReference>
<name>A0ABM9ABY5_9GAMM</name>
<evidence type="ECO:0000256" key="4">
    <source>
        <dbReference type="ARBA" id="ARBA00022517"/>
    </source>
</evidence>
<evidence type="ECO:0000256" key="2">
    <source>
        <dbReference type="ARBA" id="ARBA00010740"/>
    </source>
</evidence>
<evidence type="ECO:0000313" key="6">
    <source>
        <dbReference type="EMBL" id="CAH0990119.1"/>
    </source>
</evidence>
<evidence type="ECO:0000313" key="7">
    <source>
        <dbReference type="Proteomes" id="UP000838100"/>
    </source>
</evidence>
<dbReference type="Pfam" id="PF02620">
    <property type="entry name" value="YceD"/>
    <property type="match status" value="1"/>
</dbReference>
<keyword evidence="7" id="KW-1185">Reference proteome</keyword>
<comment type="function">
    <text evidence="1">Plays a role in synthesis, processing and/or stability of 23S rRNA.</text>
</comment>
<dbReference type="InterPro" id="IPR039255">
    <property type="entry name" value="YceD_bac"/>
</dbReference>
<protein>
    <recommendedName>
        <fullName evidence="3">Large ribosomal RNA subunit accumulation protein YceD</fullName>
    </recommendedName>
    <alternativeName>
        <fullName evidence="5">23S rRNA accumulation protein YceD</fullName>
    </alternativeName>
</protein>
<evidence type="ECO:0000256" key="5">
    <source>
        <dbReference type="ARBA" id="ARBA00031841"/>
    </source>
</evidence>
<evidence type="ECO:0000256" key="3">
    <source>
        <dbReference type="ARBA" id="ARBA00015716"/>
    </source>
</evidence>
<dbReference type="InterPro" id="IPR003772">
    <property type="entry name" value="YceD"/>
</dbReference>
<comment type="caution">
    <text evidence="6">The sequence shown here is derived from an EMBL/GenBank/DDBJ whole genome shotgun (WGS) entry which is preliminary data.</text>
</comment>
<dbReference type="EMBL" id="CAKLPX010000001">
    <property type="protein sequence ID" value="CAH0990119.1"/>
    <property type="molecule type" value="Genomic_DNA"/>
</dbReference>
<keyword evidence="4" id="KW-0690">Ribosome biogenesis</keyword>
<reference evidence="6" key="1">
    <citation type="submission" date="2021-12" db="EMBL/GenBank/DDBJ databases">
        <authorList>
            <person name="Rodrigo-Torres L."/>
            <person name="Arahal R. D."/>
            <person name="Lucena T."/>
        </authorList>
    </citation>
    <scope>NUCLEOTIDE SEQUENCE</scope>
    <source>
        <strain evidence="6">CECT 8267</strain>
    </source>
</reference>
<evidence type="ECO:0000256" key="1">
    <source>
        <dbReference type="ARBA" id="ARBA00002868"/>
    </source>
</evidence>
<dbReference type="RefSeq" id="WP_237442811.1">
    <property type="nucleotide sequence ID" value="NZ_CAKLPX010000001.1"/>
</dbReference>